<reference evidence="2 3" key="1">
    <citation type="submission" date="2019-08" db="EMBL/GenBank/DDBJ databases">
        <title>Genomic characterization of a novel candidate phylum (ARYD3) from a high temperature, high salinity tertiary oil reservoir in north central Oklahoma, USA.</title>
        <authorList>
            <person name="Youssef N.H."/>
            <person name="Yadav A."/>
            <person name="Elshahed M.S."/>
        </authorList>
    </citation>
    <scope>NUCLEOTIDE SEQUENCE [LARGE SCALE GENOMIC DNA]</scope>
    <source>
        <strain evidence="2">ARYD1</strain>
    </source>
</reference>
<protein>
    <submittedName>
        <fullName evidence="2">Prepilin-type N-terminal cleavage/methylation domain-containing protein</fullName>
    </submittedName>
</protein>
<sequence>MKKGFTLIEIIIDIVLLGIVSMIGIGIISSVFSGYSDSVTKSYLYSEARFIIERINRELRNSIPNTVRTDSGLIQFAKFDNASYYEIFHNKKRFIPVEENIVSINDNISIYNTSTNIFYTKDRVYRIDSITPFTKLNKKIEEDSPYNRFYKISTPVTFYIDDKKLKRCSKYPINPSDYGEDSKNCYIMGNYLADINFEYTPVTPGGNGQVKTDLILSKNNIRINLSSKVILRNVP</sequence>
<feature type="transmembrane region" description="Helical" evidence="1">
    <location>
        <begin position="7"/>
        <end position="32"/>
    </location>
</feature>
<dbReference type="AlphaFoldDB" id="A0A5D0MQ21"/>
<keyword evidence="1" id="KW-0812">Transmembrane</keyword>
<dbReference type="EMBL" id="VSIV01000141">
    <property type="protein sequence ID" value="TYB33448.1"/>
    <property type="molecule type" value="Genomic_DNA"/>
</dbReference>
<dbReference type="Proteomes" id="UP000323337">
    <property type="component" value="Unassembled WGS sequence"/>
</dbReference>
<evidence type="ECO:0000256" key="1">
    <source>
        <dbReference type="SAM" id="Phobius"/>
    </source>
</evidence>
<proteinExistence type="predicted"/>
<keyword evidence="1" id="KW-1133">Transmembrane helix</keyword>
<dbReference type="RefSeq" id="WP_303701063.1">
    <property type="nucleotide sequence ID" value="NZ_VSIV01000141.1"/>
</dbReference>
<evidence type="ECO:0000313" key="3">
    <source>
        <dbReference type="Proteomes" id="UP000323337"/>
    </source>
</evidence>
<evidence type="ECO:0000313" key="2">
    <source>
        <dbReference type="EMBL" id="TYB33448.1"/>
    </source>
</evidence>
<dbReference type="NCBIfam" id="TIGR02532">
    <property type="entry name" value="IV_pilin_GFxxxE"/>
    <property type="match status" value="1"/>
</dbReference>
<name>A0A5D0MQ21_FLESI</name>
<accession>A0A5D0MQ21</accession>
<organism evidence="2 3">
    <name type="scientific">Flexistipes sinusarabici</name>
    <dbReference type="NCBI Taxonomy" id="2352"/>
    <lineage>
        <taxon>Bacteria</taxon>
        <taxon>Pseudomonadati</taxon>
        <taxon>Deferribacterota</taxon>
        <taxon>Deferribacteres</taxon>
        <taxon>Deferribacterales</taxon>
        <taxon>Flexistipitaceae</taxon>
        <taxon>Flexistipes</taxon>
    </lineage>
</organism>
<comment type="caution">
    <text evidence="2">The sequence shown here is derived from an EMBL/GenBank/DDBJ whole genome shotgun (WGS) entry which is preliminary data.</text>
</comment>
<gene>
    <name evidence="2" type="ORF">FXF49_06290</name>
</gene>
<dbReference type="InterPro" id="IPR012902">
    <property type="entry name" value="N_methyl_site"/>
</dbReference>
<keyword evidence="1" id="KW-0472">Membrane</keyword>